<dbReference type="Gene3D" id="3.30.565.10">
    <property type="entry name" value="Histidine kinase-like ATPase, C-terminal domain"/>
    <property type="match status" value="1"/>
</dbReference>
<dbReference type="PANTHER" id="PTHR43304">
    <property type="entry name" value="PHYTOCHROME-LIKE PROTEIN CPH1"/>
    <property type="match status" value="1"/>
</dbReference>
<keyword evidence="5" id="KW-0418">Kinase</keyword>
<dbReference type="Pfam" id="PF02518">
    <property type="entry name" value="HATPase_c"/>
    <property type="match status" value="1"/>
</dbReference>
<dbReference type="SUPFAM" id="SSF55785">
    <property type="entry name" value="PYP-like sensor domain (PAS domain)"/>
    <property type="match status" value="1"/>
</dbReference>
<keyword evidence="3" id="KW-0597">Phosphoprotein</keyword>
<keyword evidence="4" id="KW-0808">Transferase</keyword>
<dbReference type="Gene3D" id="1.10.287.130">
    <property type="match status" value="1"/>
</dbReference>
<dbReference type="InterPro" id="IPR004358">
    <property type="entry name" value="Sig_transdc_His_kin-like_C"/>
</dbReference>
<dbReference type="Pfam" id="PF00512">
    <property type="entry name" value="HisKA"/>
    <property type="match status" value="1"/>
</dbReference>
<comment type="caution">
    <text evidence="7">The sequence shown here is derived from an EMBL/GenBank/DDBJ whole genome shotgun (WGS) entry which is preliminary data.</text>
</comment>
<reference evidence="7 8" key="1">
    <citation type="submission" date="2021-03" db="EMBL/GenBank/DDBJ databases">
        <title>Fibrella sp. HMF5405 genome sequencing and assembly.</title>
        <authorList>
            <person name="Kang H."/>
            <person name="Kim H."/>
            <person name="Bae S."/>
            <person name="Joh K."/>
        </authorList>
    </citation>
    <scope>NUCLEOTIDE SEQUENCE [LARGE SCALE GENOMIC DNA]</scope>
    <source>
        <strain evidence="7 8">HMF5405</strain>
    </source>
</reference>
<evidence type="ECO:0000259" key="6">
    <source>
        <dbReference type="PROSITE" id="PS50109"/>
    </source>
</evidence>
<dbReference type="Pfam" id="PF08448">
    <property type="entry name" value="PAS_4"/>
    <property type="match status" value="1"/>
</dbReference>
<evidence type="ECO:0000313" key="7">
    <source>
        <dbReference type="EMBL" id="MBO0952845.1"/>
    </source>
</evidence>
<dbReference type="InterPro" id="IPR005467">
    <property type="entry name" value="His_kinase_dom"/>
</dbReference>
<evidence type="ECO:0000313" key="8">
    <source>
        <dbReference type="Proteomes" id="UP000664628"/>
    </source>
</evidence>
<organism evidence="7 8">
    <name type="scientific">Fibrella forsythiae</name>
    <dbReference type="NCBI Taxonomy" id="2817061"/>
    <lineage>
        <taxon>Bacteria</taxon>
        <taxon>Pseudomonadati</taxon>
        <taxon>Bacteroidota</taxon>
        <taxon>Cytophagia</taxon>
        <taxon>Cytophagales</taxon>
        <taxon>Spirosomataceae</taxon>
        <taxon>Fibrella</taxon>
    </lineage>
</organism>
<dbReference type="InterPro" id="IPR013656">
    <property type="entry name" value="PAS_4"/>
</dbReference>
<sequence length="555" mass="62487">MGELTRAFAWETTPLGSYDSWPLSLRTTVGLVLRSRFPMFLWWGPELIQFYNDAYRPSLGQQGKHPTALGQRGEACWPETWPTIKPLIDQVMGGGKATWSEDQLIPIYRNGRLEDVYWTFSYSAACDDQGHIGGVLVTCTETTQAVLGSRAFERNQQAFRHSIAMSPVATALFRGPQFIIEQANDQVLTYWGRQLAEVLDKPLFDALPEARDQGFEELLMDVYTQGHRFVANELSVTIKRGGRLERTYIDFVYEPYRELDGTISGVTVVCVEVTERVVARQQVEASEARYRDLSASLEQQVQTRTAELEASVQDLIRANENLQQFAYIASHDLQEPLRKIQAFSTLITEQLTDSADASVLLHLERITLAGARMSLLIKDLLTYSRIATRQQAFGLVSLEAVMDGVLSTLDWDIQRTKTRITIDALPVVKGDESQLGQLFQNLLSNAMKFVVPERAPVIQIQYFHRSFDELPDEIRLTSQVPFYHQISVSDNGVGFDTKFLSRIFQVFQRLYGKNQYPGTGVGLAICQRVVENHGGGITANSEPGQGATFCVYLPE</sequence>
<dbReference type="SMART" id="SM00387">
    <property type="entry name" value="HATPase_c"/>
    <property type="match status" value="1"/>
</dbReference>
<name>A0ABS3JS45_9BACT</name>
<evidence type="ECO:0000256" key="2">
    <source>
        <dbReference type="ARBA" id="ARBA00012438"/>
    </source>
</evidence>
<dbReference type="InterPro" id="IPR036890">
    <property type="entry name" value="HATPase_C_sf"/>
</dbReference>
<dbReference type="PANTHER" id="PTHR43304:SF1">
    <property type="entry name" value="PAC DOMAIN-CONTAINING PROTEIN"/>
    <property type="match status" value="1"/>
</dbReference>
<dbReference type="PROSITE" id="PS50109">
    <property type="entry name" value="HIS_KIN"/>
    <property type="match status" value="1"/>
</dbReference>
<evidence type="ECO:0000256" key="5">
    <source>
        <dbReference type="ARBA" id="ARBA00022777"/>
    </source>
</evidence>
<dbReference type="SUPFAM" id="SSF55874">
    <property type="entry name" value="ATPase domain of HSP90 chaperone/DNA topoisomerase II/histidine kinase"/>
    <property type="match status" value="1"/>
</dbReference>
<evidence type="ECO:0000256" key="4">
    <source>
        <dbReference type="ARBA" id="ARBA00022679"/>
    </source>
</evidence>
<dbReference type="Proteomes" id="UP000664628">
    <property type="component" value="Unassembled WGS sequence"/>
</dbReference>
<protein>
    <recommendedName>
        <fullName evidence="2">histidine kinase</fullName>
        <ecNumber evidence="2">2.7.13.3</ecNumber>
    </recommendedName>
</protein>
<keyword evidence="8" id="KW-1185">Reference proteome</keyword>
<proteinExistence type="predicted"/>
<accession>A0ABS3JS45</accession>
<gene>
    <name evidence="7" type="ORF">J2I46_29990</name>
</gene>
<dbReference type="InterPro" id="IPR003661">
    <property type="entry name" value="HisK_dim/P_dom"/>
</dbReference>
<dbReference type="Gene3D" id="3.30.450.20">
    <property type="entry name" value="PAS domain"/>
    <property type="match status" value="2"/>
</dbReference>
<dbReference type="CDD" id="cd00082">
    <property type="entry name" value="HisKA"/>
    <property type="match status" value="1"/>
</dbReference>
<dbReference type="InterPro" id="IPR035965">
    <property type="entry name" value="PAS-like_dom_sf"/>
</dbReference>
<dbReference type="EC" id="2.7.13.3" evidence="2"/>
<feature type="domain" description="Histidine kinase" evidence="6">
    <location>
        <begin position="328"/>
        <end position="555"/>
    </location>
</feature>
<dbReference type="SUPFAM" id="SSF47384">
    <property type="entry name" value="Homodimeric domain of signal transducing histidine kinase"/>
    <property type="match status" value="1"/>
</dbReference>
<comment type="catalytic activity">
    <reaction evidence="1">
        <text>ATP + protein L-histidine = ADP + protein N-phospho-L-histidine.</text>
        <dbReference type="EC" id="2.7.13.3"/>
    </reaction>
</comment>
<dbReference type="EMBL" id="JAFMYW010000014">
    <property type="protein sequence ID" value="MBO0952845.1"/>
    <property type="molecule type" value="Genomic_DNA"/>
</dbReference>
<dbReference type="InterPro" id="IPR036097">
    <property type="entry name" value="HisK_dim/P_sf"/>
</dbReference>
<dbReference type="SMART" id="SM00388">
    <property type="entry name" value="HisKA"/>
    <property type="match status" value="1"/>
</dbReference>
<dbReference type="InterPro" id="IPR052162">
    <property type="entry name" value="Sensor_kinase/Photoreceptor"/>
</dbReference>
<dbReference type="InterPro" id="IPR003594">
    <property type="entry name" value="HATPase_dom"/>
</dbReference>
<dbReference type="PRINTS" id="PR00344">
    <property type="entry name" value="BCTRLSENSOR"/>
</dbReference>
<evidence type="ECO:0000256" key="3">
    <source>
        <dbReference type="ARBA" id="ARBA00022553"/>
    </source>
</evidence>
<evidence type="ECO:0000256" key="1">
    <source>
        <dbReference type="ARBA" id="ARBA00000085"/>
    </source>
</evidence>